<dbReference type="RefSeq" id="WP_285610925.1">
    <property type="nucleotide sequence ID" value="NZ_BSSD01000004.1"/>
</dbReference>
<gene>
    <name evidence="2" type="ORF">Aglo03_31410</name>
</gene>
<dbReference type="AlphaFoldDB" id="A0A9W6QMC2"/>
<dbReference type="CDD" id="cd00093">
    <property type="entry name" value="HTH_XRE"/>
    <property type="match status" value="1"/>
</dbReference>
<reference evidence="2" key="1">
    <citation type="submission" date="2023-02" db="EMBL/GenBank/DDBJ databases">
        <title>Actinokineospora globicatena NBRC 15670.</title>
        <authorList>
            <person name="Ichikawa N."/>
            <person name="Sato H."/>
            <person name="Tonouchi N."/>
        </authorList>
    </citation>
    <scope>NUCLEOTIDE SEQUENCE</scope>
    <source>
        <strain evidence="2">NBRC 15670</strain>
    </source>
</reference>
<comment type="caution">
    <text evidence="2">The sequence shown here is derived from an EMBL/GenBank/DDBJ whole genome shotgun (WGS) entry which is preliminary data.</text>
</comment>
<keyword evidence="1" id="KW-0175">Coiled coil</keyword>
<protein>
    <submittedName>
        <fullName evidence="2">Uncharacterized protein</fullName>
    </submittedName>
</protein>
<evidence type="ECO:0000256" key="1">
    <source>
        <dbReference type="SAM" id="Coils"/>
    </source>
</evidence>
<evidence type="ECO:0000313" key="2">
    <source>
        <dbReference type="EMBL" id="GLW92325.1"/>
    </source>
</evidence>
<dbReference type="InterPro" id="IPR001387">
    <property type="entry name" value="Cro/C1-type_HTH"/>
</dbReference>
<evidence type="ECO:0000313" key="3">
    <source>
        <dbReference type="Proteomes" id="UP001165042"/>
    </source>
</evidence>
<dbReference type="Proteomes" id="UP001165042">
    <property type="component" value="Unassembled WGS sequence"/>
</dbReference>
<proteinExistence type="predicted"/>
<dbReference type="GO" id="GO:0003677">
    <property type="term" value="F:DNA binding"/>
    <property type="evidence" value="ECO:0007669"/>
    <property type="project" value="InterPro"/>
</dbReference>
<name>A0A9W6QMC2_9PSEU</name>
<feature type="coiled-coil region" evidence="1">
    <location>
        <begin position="87"/>
        <end position="114"/>
    </location>
</feature>
<dbReference type="SUPFAM" id="SSF47413">
    <property type="entry name" value="lambda repressor-like DNA-binding domains"/>
    <property type="match status" value="1"/>
</dbReference>
<dbReference type="Gene3D" id="1.10.260.40">
    <property type="entry name" value="lambda repressor-like DNA-binding domains"/>
    <property type="match status" value="1"/>
</dbReference>
<organism evidence="2 3">
    <name type="scientific">Actinokineospora globicatena</name>
    <dbReference type="NCBI Taxonomy" id="103729"/>
    <lineage>
        <taxon>Bacteria</taxon>
        <taxon>Bacillati</taxon>
        <taxon>Actinomycetota</taxon>
        <taxon>Actinomycetes</taxon>
        <taxon>Pseudonocardiales</taxon>
        <taxon>Pseudonocardiaceae</taxon>
        <taxon>Actinokineospora</taxon>
    </lineage>
</organism>
<accession>A0A9W6QMC2</accession>
<keyword evidence="3" id="KW-1185">Reference proteome</keyword>
<dbReference type="InterPro" id="IPR010982">
    <property type="entry name" value="Lambda_DNA-bd_dom_sf"/>
</dbReference>
<sequence>MSEDWAAVAGVIAVRLRELGWRQRELAERSQVSQAIIRELQYHTVERRRSARTLEALSIALELHPDHLNAVLNGQTPLSVGAPATEEERMRAQLNVLELRLDEVLSRLADVQGQLRALVRHTAEDDRAR</sequence>
<dbReference type="EMBL" id="BSSD01000004">
    <property type="protein sequence ID" value="GLW92325.1"/>
    <property type="molecule type" value="Genomic_DNA"/>
</dbReference>